<evidence type="ECO:0000256" key="2">
    <source>
        <dbReference type="SAM" id="MobiDB-lite"/>
    </source>
</evidence>
<dbReference type="PANTHER" id="PTHR31071">
    <property type="entry name" value="GB|AAF24581.1"/>
    <property type="match status" value="1"/>
</dbReference>
<keyword evidence="1" id="KW-0175">Coiled coil</keyword>
<evidence type="ECO:0000313" key="4">
    <source>
        <dbReference type="Proteomes" id="UP001237642"/>
    </source>
</evidence>
<proteinExistence type="predicted"/>
<dbReference type="InterPro" id="IPR043424">
    <property type="entry name" value="BLT-like"/>
</dbReference>
<sequence>MPQRNLINEERKLGEKCKIRKRGGSSSSSSSVVQNFRLKRAILVRKRGGSSTPVPSWKMSSRLSPLHGDQVTGKVKEASMSARKLAATLWEIDEAPSHNIKQNLKTKVDRGRKQTIVRHSTDLSQIPVSEYMDRHRTRKSVGSTKVLLTDKSYRGMDSLRNANLIKVEIPPHRHSVGDMTRLKDIKEGLITSKELLKVLNHTWELEEQRSTCISLMNALKFELHCARVKVEKLLQEQQPNHNEIDYLLKQFAEERSAWKTKERSRIHDAVKSLAGELETERRLRRQTERLNKKLGRELAVTKESLSKAEKDIEGERRAREILEQVCDELARGIGDDRAQVEELKKESMKVREEVEKEREMLQLADVLREERVQMKLSEARYQFEEKNEAVEKLKSELESYLRTEKGEEKGHDFPNNDRIKELKEYLKKTLIQPCLQGDDRGRDDTPDSDDQSIELNMDCNGKTFGWSYAGGFEAQHDEDIISCTEETVERNLSSDRTQKKPSYLERQISDGIVWEFDTKSKEDSDRLKKERVFEFTSQNQKEEYENEIQRYKMIKDLRDHIVSGSGLAMLQGAA</sequence>
<feature type="region of interest" description="Disordered" evidence="2">
    <location>
        <begin position="47"/>
        <end position="69"/>
    </location>
</feature>
<dbReference type="AlphaFoldDB" id="A0AAD8J9J2"/>
<name>A0AAD8J9J2_9APIA</name>
<dbReference type="Proteomes" id="UP001237642">
    <property type="component" value="Unassembled WGS sequence"/>
</dbReference>
<reference evidence="3" key="1">
    <citation type="submission" date="2023-02" db="EMBL/GenBank/DDBJ databases">
        <title>Genome of toxic invasive species Heracleum sosnowskyi carries increased number of genes despite the absence of recent whole-genome duplications.</title>
        <authorList>
            <person name="Schelkunov M."/>
            <person name="Shtratnikova V."/>
            <person name="Makarenko M."/>
            <person name="Klepikova A."/>
            <person name="Omelchenko D."/>
            <person name="Novikova G."/>
            <person name="Obukhova E."/>
            <person name="Bogdanov V."/>
            <person name="Penin A."/>
            <person name="Logacheva M."/>
        </authorList>
    </citation>
    <scope>NUCLEOTIDE SEQUENCE</scope>
    <source>
        <strain evidence="3">Hsosn_3</strain>
        <tissue evidence="3">Leaf</tissue>
    </source>
</reference>
<evidence type="ECO:0000313" key="3">
    <source>
        <dbReference type="EMBL" id="KAK1398621.1"/>
    </source>
</evidence>
<dbReference type="EMBL" id="JAUIZM010000002">
    <property type="protein sequence ID" value="KAK1398621.1"/>
    <property type="molecule type" value="Genomic_DNA"/>
</dbReference>
<comment type="caution">
    <text evidence="3">The sequence shown here is derived from an EMBL/GenBank/DDBJ whole genome shotgun (WGS) entry which is preliminary data.</text>
</comment>
<gene>
    <name evidence="3" type="ORF">POM88_008484</name>
</gene>
<organism evidence="3 4">
    <name type="scientific">Heracleum sosnowskyi</name>
    <dbReference type="NCBI Taxonomy" id="360622"/>
    <lineage>
        <taxon>Eukaryota</taxon>
        <taxon>Viridiplantae</taxon>
        <taxon>Streptophyta</taxon>
        <taxon>Embryophyta</taxon>
        <taxon>Tracheophyta</taxon>
        <taxon>Spermatophyta</taxon>
        <taxon>Magnoliopsida</taxon>
        <taxon>eudicotyledons</taxon>
        <taxon>Gunneridae</taxon>
        <taxon>Pentapetalae</taxon>
        <taxon>asterids</taxon>
        <taxon>campanulids</taxon>
        <taxon>Apiales</taxon>
        <taxon>Apiaceae</taxon>
        <taxon>Apioideae</taxon>
        <taxon>apioid superclade</taxon>
        <taxon>Tordylieae</taxon>
        <taxon>Tordyliinae</taxon>
        <taxon>Heracleum</taxon>
    </lineage>
</organism>
<feature type="coiled-coil region" evidence="1">
    <location>
        <begin position="277"/>
        <end position="403"/>
    </location>
</feature>
<protein>
    <submittedName>
        <fullName evidence="3">Intracellular protein transport protein USO1</fullName>
    </submittedName>
</protein>
<feature type="compositionally biased region" description="Polar residues" evidence="2">
    <location>
        <begin position="49"/>
        <end position="63"/>
    </location>
</feature>
<dbReference type="PANTHER" id="PTHR31071:SF16">
    <property type="entry name" value="MYB-LIKE PROTEIN Z ISOFORM X1"/>
    <property type="match status" value="1"/>
</dbReference>
<keyword evidence="4" id="KW-1185">Reference proteome</keyword>
<evidence type="ECO:0000256" key="1">
    <source>
        <dbReference type="SAM" id="Coils"/>
    </source>
</evidence>
<reference evidence="3" key="2">
    <citation type="submission" date="2023-05" db="EMBL/GenBank/DDBJ databases">
        <authorList>
            <person name="Schelkunov M.I."/>
        </authorList>
    </citation>
    <scope>NUCLEOTIDE SEQUENCE</scope>
    <source>
        <strain evidence="3">Hsosn_3</strain>
        <tissue evidence="3">Leaf</tissue>
    </source>
</reference>
<accession>A0AAD8J9J2</accession>